<dbReference type="GO" id="GO:0022857">
    <property type="term" value="F:transmembrane transporter activity"/>
    <property type="evidence" value="ECO:0007669"/>
    <property type="project" value="InterPro"/>
</dbReference>
<name>A0A6P1C579_RHITR</name>
<evidence type="ECO:0000313" key="12">
    <source>
        <dbReference type="Proteomes" id="UP000471190"/>
    </source>
</evidence>
<reference evidence="11 12" key="1">
    <citation type="submission" date="2020-02" db="EMBL/GenBank/DDBJ databases">
        <title>Draft genome sequence of Rhizobium tropici.</title>
        <authorList>
            <person name="Khayi S."/>
            <person name="Jemo M."/>
        </authorList>
    </citation>
    <scope>NUCLEOTIDE SEQUENCE [LARGE SCALE GENOMIC DNA]</scope>
    <source>
        <strain evidence="11 12">A12</strain>
    </source>
</reference>
<protein>
    <submittedName>
        <fullName evidence="11">Branched-chain amino acid ABC transporter permease</fullName>
    </submittedName>
    <submittedName>
        <fullName evidence="10">Branched-chain amino acid transport system permease protein</fullName>
    </submittedName>
</protein>
<keyword evidence="2" id="KW-0813">Transport</keyword>
<comment type="similarity">
    <text evidence="8">Belongs to the binding-protein-dependent transport system permease family. LivHM subfamily.</text>
</comment>
<evidence type="ECO:0000256" key="3">
    <source>
        <dbReference type="ARBA" id="ARBA00022475"/>
    </source>
</evidence>
<keyword evidence="3" id="KW-1003">Cell membrane</keyword>
<evidence type="ECO:0000256" key="2">
    <source>
        <dbReference type="ARBA" id="ARBA00022448"/>
    </source>
</evidence>
<dbReference type="Proteomes" id="UP000526625">
    <property type="component" value="Unassembled WGS sequence"/>
</dbReference>
<keyword evidence="6 9" id="KW-1133">Transmembrane helix</keyword>
<evidence type="ECO:0000256" key="6">
    <source>
        <dbReference type="ARBA" id="ARBA00022989"/>
    </source>
</evidence>
<evidence type="ECO:0000313" key="13">
    <source>
        <dbReference type="Proteomes" id="UP000526625"/>
    </source>
</evidence>
<dbReference type="EMBL" id="JACHBF010000003">
    <property type="protein sequence ID" value="MBB6490748.1"/>
    <property type="molecule type" value="Genomic_DNA"/>
</dbReference>
<evidence type="ECO:0000256" key="1">
    <source>
        <dbReference type="ARBA" id="ARBA00004651"/>
    </source>
</evidence>
<dbReference type="GO" id="GO:0006865">
    <property type="term" value="P:amino acid transport"/>
    <property type="evidence" value="ECO:0007669"/>
    <property type="project" value="UniProtKB-KW"/>
</dbReference>
<evidence type="ECO:0000256" key="8">
    <source>
        <dbReference type="ARBA" id="ARBA00037998"/>
    </source>
</evidence>
<dbReference type="Pfam" id="PF02653">
    <property type="entry name" value="BPD_transp_2"/>
    <property type="match status" value="1"/>
</dbReference>
<dbReference type="PANTHER" id="PTHR11795:SF445">
    <property type="entry name" value="AMINO ACID ABC TRANSPORTER PERMEASE PROTEIN"/>
    <property type="match status" value="1"/>
</dbReference>
<dbReference type="InterPro" id="IPR052157">
    <property type="entry name" value="BCAA_transport_permease"/>
</dbReference>
<organism evidence="11 12">
    <name type="scientific">Rhizobium tropici</name>
    <dbReference type="NCBI Taxonomy" id="398"/>
    <lineage>
        <taxon>Bacteria</taxon>
        <taxon>Pseudomonadati</taxon>
        <taxon>Pseudomonadota</taxon>
        <taxon>Alphaproteobacteria</taxon>
        <taxon>Hyphomicrobiales</taxon>
        <taxon>Rhizobiaceae</taxon>
        <taxon>Rhizobium/Agrobacterium group</taxon>
        <taxon>Rhizobium</taxon>
    </lineage>
</organism>
<dbReference type="GO" id="GO:0005886">
    <property type="term" value="C:plasma membrane"/>
    <property type="evidence" value="ECO:0007669"/>
    <property type="project" value="UniProtKB-SubCell"/>
</dbReference>
<dbReference type="EMBL" id="JAADZA010000014">
    <property type="protein sequence ID" value="NEV12228.1"/>
    <property type="molecule type" value="Genomic_DNA"/>
</dbReference>
<evidence type="ECO:0000256" key="9">
    <source>
        <dbReference type="SAM" id="Phobius"/>
    </source>
</evidence>
<feature type="transmembrane region" description="Helical" evidence="9">
    <location>
        <begin position="6"/>
        <end position="29"/>
    </location>
</feature>
<reference evidence="10 13" key="2">
    <citation type="submission" date="2020-08" db="EMBL/GenBank/DDBJ databases">
        <title>Genomic Encyclopedia of Type Strains, Phase IV (KMG-V): Genome sequencing to study the core and pangenomes of soil and plant-associated prokaryotes.</title>
        <authorList>
            <person name="Whitman W."/>
        </authorList>
    </citation>
    <scope>NUCLEOTIDE SEQUENCE [LARGE SCALE GENOMIC DNA]</scope>
    <source>
        <strain evidence="10 13">SEMIA 4059</strain>
    </source>
</reference>
<feature type="transmembrane region" description="Helical" evidence="9">
    <location>
        <begin position="264"/>
        <end position="284"/>
    </location>
</feature>
<feature type="transmembrane region" description="Helical" evidence="9">
    <location>
        <begin position="93"/>
        <end position="111"/>
    </location>
</feature>
<keyword evidence="4 9" id="KW-0812">Transmembrane</keyword>
<keyword evidence="13" id="KW-1185">Reference proteome</keyword>
<evidence type="ECO:0000256" key="4">
    <source>
        <dbReference type="ARBA" id="ARBA00022692"/>
    </source>
</evidence>
<sequence length="288" mass="30332">MTWVSTIINGALLGGLYGLFGVGLALVFGVTRIVNIAHGEFIALAAFIGLGASTLLPFLHPLLLIVPVTAVSFALGYVLQAGLINRALKLNNMVAPLLLTFGISVVARNMMAEGFGVSPRMIKQGDFAQQSFDIAGMKIGVLPVTTMLIAIALFLGLEFALKKTKFGRMVRATADNPEIARVMGITPDRVYSLVTGISFALAGVAGVLLAMRTTFTPFSGVERLLISFEVVVLGGLGSFWGAMLGGIALGIAQLVGLKLNPNAGFLYAHLLFLAFMLARPNGFFGARA</sequence>
<accession>A0A6P1C579</accession>
<evidence type="ECO:0000256" key="7">
    <source>
        <dbReference type="ARBA" id="ARBA00023136"/>
    </source>
</evidence>
<dbReference type="Proteomes" id="UP000471190">
    <property type="component" value="Unassembled WGS sequence"/>
</dbReference>
<dbReference type="PANTHER" id="PTHR11795">
    <property type="entry name" value="BRANCHED-CHAIN AMINO ACID TRANSPORT SYSTEM PERMEASE PROTEIN LIVH"/>
    <property type="match status" value="1"/>
</dbReference>
<evidence type="ECO:0000256" key="5">
    <source>
        <dbReference type="ARBA" id="ARBA00022970"/>
    </source>
</evidence>
<dbReference type="AlphaFoldDB" id="A0A6P1C579"/>
<dbReference type="CDD" id="cd06582">
    <property type="entry name" value="TM_PBP1_LivH_like"/>
    <property type="match status" value="1"/>
</dbReference>
<keyword evidence="5" id="KW-0029">Amino-acid transport</keyword>
<comment type="caution">
    <text evidence="11">The sequence shown here is derived from an EMBL/GenBank/DDBJ whole genome shotgun (WGS) entry which is preliminary data.</text>
</comment>
<comment type="subcellular location">
    <subcellularLocation>
        <location evidence="1">Cell membrane</location>
        <topology evidence="1">Multi-pass membrane protein</topology>
    </subcellularLocation>
</comment>
<feature type="transmembrane region" description="Helical" evidence="9">
    <location>
        <begin position="139"/>
        <end position="161"/>
    </location>
</feature>
<evidence type="ECO:0000313" key="11">
    <source>
        <dbReference type="EMBL" id="NEV12228.1"/>
    </source>
</evidence>
<proteinExistence type="inferred from homology"/>
<feature type="transmembrane region" description="Helical" evidence="9">
    <location>
        <begin position="41"/>
        <end position="59"/>
    </location>
</feature>
<feature type="transmembrane region" description="Helical" evidence="9">
    <location>
        <begin position="231"/>
        <end position="252"/>
    </location>
</feature>
<gene>
    <name evidence="10" type="ORF">GGD45_001145</name>
    <name evidence="11" type="ORF">GXW80_14635</name>
</gene>
<dbReference type="RefSeq" id="WP_015342632.1">
    <property type="nucleotide sequence ID" value="NZ_JAADZA010000014.1"/>
</dbReference>
<keyword evidence="7 9" id="KW-0472">Membrane</keyword>
<dbReference type="InterPro" id="IPR001851">
    <property type="entry name" value="ABC_transp_permease"/>
</dbReference>
<feature type="transmembrane region" description="Helical" evidence="9">
    <location>
        <begin position="65"/>
        <end position="84"/>
    </location>
</feature>
<feature type="transmembrane region" description="Helical" evidence="9">
    <location>
        <begin position="190"/>
        <end position="211"/>
    </location>
</feature>
<evidence type="ECO:0000313" key="10">
    <source>
        <dbReference type="EMBL" id="MBB6490748.1"/>
    </source>
</evidence>